<dbReference type="CDD" id="cd00130">
    <property type="entry name" value="PAS"/>
    <property type="match status" value="1"/>
</dbReference>
<dbReference type="PANTHER" id="PTHR45339">
    <property type="entry name" value="HYBRID SIGNAL TRANSDUCTION HISTIDINE KINASE J"/>
    <property type="match status" value="1"/>
</dbReference>
<dbReference type="FunFam" id="3.30.565.10:FF:000010">
    <property type="entry name" value="Sensor histidine kinase RcsC"/>
    <property type="match status" value="1"/>
</dbReference>
<feature type="modified residue" description="4-aspartylphosphate" evidence="12">
    <location>
        <position position="488"/>
    </location>
</feature>
<dbReference type="InterPro" id="IPR008207">
    <property type="entry name" value="Sig_transdc_His_kin_Hpt_dom"/>
</dbReference>
<dbReference type="SUPFAM" id="SSF52172">
    <property type="entry name" value="CheY-like"/>
    <property type="match status" value="1"/>
</dbReference>
<gene>
    <name evidence="18" type="ORF">SAMN06296036_121120</name>
</gene>
<dbReference type="GO" id="GO:0005886">
    <property type="term" value="C:plasma membrane"/>
    <property type="evidence" value="ECO:0007669"/>
    <property type="project" value="UniProtKB-SubCell"/>
</dbReference>
<evidence type="ECO:0000256" key="9">
    <source>
        <dbReference type="ARBA" id="ARBA00022989"/>
    </source>
</evidence>
<dbReference type="PROSITE" id="PS50109">
    <property type="entry name" value="HIS_KIN"/>
    <property type="match status" value="1"/>
</dbReference>
<dbReference type="Gene3D" id="3.30.450.20">
    <property type="entry name" value="PAS domain"/>
    <property type="match status" value="1"/>
</dbReference>
<evidence type="ECO:0000313" key="18">
    <source>
        <dbReference type="EMBL" id="SMF63198.1"/>
    </source>
</evidence>
<dbReference type="InterPro" id="IPR036890">
    <property type="entry name" value="HATPase_C_sf"/>
</dbReference>
<dbReference type="PROSITE" id="PS50112">
    <property type="entry name" value="PAS"/>
    <property type="match status" value="1"/>
</dbReference>
<dbReference type="InterPro" id="IPR011006">
    <property type="entry name" value="CheY-like_superfamily"/>
</dbReference>
<dbReference type="InterPro" id="IPR036097">
    <property type="entry name" value="HisK_dim/P_sf"/>
</dbReference>
<dbReference type="NCBIfam" id="TIGR00229">
    <property type="entry name" value="sensory_box"/>
    <property type="match status" value="1"/>
</dbReference>
<dbReference type="SUPFAM" id="SSF55785">
    <property type="entry name" value="PYP-like sensor domain (PAS domain)"/>
    <property type="match status" value="1"/>
</dbReference>
<accession>A0A1Y6CLU3</accession>
<dbReference type="SUPFAM" id="SSF47226">
    <property type="entry name" value="Histidine-containing phosphotransfer domain, HPT domain"/>
    <property type="match status" value="1"/>
</dbReference>
<dbReference type="Proteomes" id="UP000192907">
    <property type="component" value="Unassembled WGS sequence"/>
</dbReference>
<evidence type="ECO:0000256" key="3">
    <source>
        <dbReference type="ARBA" id="ARBA00012438"/>
    </source>
</evidence>
<dbReference type="InterPro" id="IPR001789">
    <property type="entry name" value="Sig_transdc_resp-reg_receiver"/>
</dbReference>
<dbReference type="Pfam" id="PF02518">
    <property type="entry name" value="HATPase_c"/>
    <property type="match status" value="1"/>
</dbReference>
<dbReference type="EMBL" id="FWZT01000021">
    <property type="protein sequence ID" value="SMF63198.1"/>
    <property type="molecule type" value="Genomic_DNA"/>
</dbReference>
<dbReference type="PANTHER" id="PTHR45339:SF1">
    <property type="entry name" value="HYBRID SIGNAL TRANSDUCTION HISTIDINE KINASE J"/>
    <property type="match status" value="1"/>
</dbReference>
<dbReference type="GO" id="GO:0005524">
    <property type="term" value="F:ATP binding"/>
    <property type="evidence" value="ECO:0007669"/>
    <property type="project" value="UniProtKB-KW"/>
</dbReference>
<evidence type="ECO:0000256" key="14">
    <source>
        <dbReference type="SAM" id="MobiDB-lite"/>
    </source>
</evidence>
<dbReference type="AlphaFoldDB" id="A0A1Y6CLU3"/>
<comment type="catalytic activity">
    <reaction evidence="1">
        <text>ATP + protein L-histidine = ADP + protein N-phospho-L-histidine.</text>
        <dbReference type="EC" id="2.7.13.3"/>
    </reaction>
</comment>
<dbReference type="Gene3D" id="3.30.565.10">
    <property type="entry name" value="Histidine kinase-like ATPase, C-terminal domain"/>
    <property type="match status" value="1"/>
</dbReference>
<keyword evidence="9" id="KW-1133">Transmembrane helix</keyword>
<dbReference type="Pfam" id="PF00072">
    <property type="entry name" value="Response_reg"/>
    <property type="match status" value="1"/>
</dbReference>
<reference evidence="19" key="1">
    <citation type="submission" date="2017-04" db="EMBL/GenBank/DDBJ databases">
        <authorList>
            <person name="Varghese N."/>
            <person name="Submissions S."/>
        </authorList>
    </citation>
    <scope>NUCLEOTIDE SEQUENCE [LARGE SCALE GENOMIC DNA]</scope>
    <source>
        <strain evidence="19">RKEM611</strain>
    </source>
</reference>
<evidence type="ECO:0000256" key="8">
    <source>
        <dbReference type="ARBA" id="ARBA00022840"/>
    </source>
</evidence>
<organism evidence="18 19">
    <name type="scientific">Pseudobacteriovorax antillogorgiicola</name>
    <dbReference type="NCBI Taxonomy" id="1513793"/>
    <lineage>
        <taxon>Bacteria</taxon>
        <taxon>Pseudomonadati</taxon>
        <taxon>Bdellovibrionota</taxon>
        <taxon>Oligoflexia</taxon>
        <taxon>Oligoflexales</taxon>
        <taxon>Pseudobacteriovoracaceae</taxon>
        <taxon>Pseudobacteriovorax</taxon>
    </lineage>
</organism>
<dbReference type="SUPFAM" id="SSF55874">
    <property type="entry name" value="ATPase domain of HSP90 chaperone/DNA topoisomerase II/histidine kinase"/>
    <property type="match status" value="1"/>
</dbReference>
<dbReference type="Pfam" id="PF13426">
    <property type="entry name" value="PAS_9"/>
    <property type="match status" value="1"/>
</dbReference>
<feature type="coiled-coil region" evidence="13">
    <location>
        <begin position="152"/>
        <end position="183"/>
    </location>
</feature>
<keyword evidence="5 12" id="KW-0597">Phosphoprotein</keyword>
<dbReference type="CDD" id="cd17546">
    <property type="entry name" value="REC_hyHK_CKI1_RcsC-like"/>
    <property type="match status" value="1"/>
</dbReference>
<keyword evidence="10" id="KW-0902">Two-component regulatory system</keyword>
<evidence type="ECO:0000259" key="17">
    <source>
        <dbReference type="PROSITE" id="PS50112"/>
    </source>
</evidence>
<keyword evidence="4" id="KW-1003">Cell membrane</keyword>
<dbReference type="Pfam" id="PF00512">
    <property type="entry name" value="HisKA"/>
    <property type="match status" value="1"/>
</dbReference>
<feature type="domain" description="Histidine kinase" evidence="15">
    <location>
        <begin position="197"/>
        <end position="418"/>
    </location>
</feature>
<dbReference type="SMART" id="SM00388">
    <property type="entry name" value="HisKA"/>
    <property type="match status" value="1"/>
</dbReference>
<dbReference type="SUPFAM" id="SSF47384">
    <property type="entry name" value="Homodimeric domain of signal transducing histidine kinase"/>
    <property type="match status" value="1"/>
</dbReference>
<dbReference type="InterPro" id="IPR000014">
    <property type="entry name" value="PAS"/>
</dbReference>
<dbReference type="CDD" id="cd16922">
    <property type="entry name" value="HATPase_EvgS-ArcB-TorS-like"/>
    <property type="match status" value="1"/>
</dbReference>
<sequence length="705" mass="78475">MEESRLKKRLERTKEKVAILEKLLEEKTREAFLSAEEARESYKSLTRIFSAIPDPLIVTDSHLTIQDCNDMVLTKFGYDRDGFVGQKLSDFVISSSRDWKDFCVEDVSKSTESEIVRNADGSSTPVMISVSHASQSAHDEAYIFILKDISLRLELEKEREQAKQRLEQQVQERTRDLELAKVAAEQANEAKSLFLANMSHEIRTPLNALSGIISLLLKDTLTPSVTNNIQKLKIASDSLLGIVNNILDFTKIETGELEVETIQFDLSKLMSDLEALFHVAAKKKGIALKFYVENGLNTHRCGDMHRMRQVMTNLISNAIKFTSEGSVIISLDSAATEAEPDTIAISVVDTGVGIDPQKVDSIFDPFTQEDESTTRVFGGTGLGLSICKHIVERLGGTIRCQSIKGSGSTFQVIMPLESVDDSVAVDSKPSSVGGLPQTRILIVEDNEMNQDVMGMVLEKLGQKYTIKGNGLLGLEEATQAKYDMIFMDCQMPVMDGFTAAENIRSHELSINKKTPIIAMTANALKAMKERCLSSGMDDYVTKPLTIGKVTETIVKWAPVDCAESQDPKLDSEPQLETVSAPELGEGDSGDNQIIDWAIIDDLEFLSSPKENYVEQQVGKFLAVWQSYECEIKLVEVPEELANKTHKFKTSCGIVGARQAVSRCAEMEKLARAYEIDQFWRVLDQLRQDVEHARTELQKYLAKKVA</sequence>
<dbReference type="Pfam" id="PF01627">
    <property type="entry name" value="Hpt"/>
    <property type="match status" value="1"/>
</dbReference>
<evidence type="ECO:0000256" key="6">
    <source>
        <dbReference type="ARBA" id="ARBA00022692"/>
    </source>
</evidence>
<name>A0A1Y6CLU3_9BACT</name>
<evidence type="ECO:0000256" key="2">
    <source>
        <dbReference type="ARBA" id="ARBA00004651"/>
    </source>
</evidence>
<evidence type="ECO:0000256" key="7">
    <source>
        <dbReference type="ARBA" id="ARBA00022741"/>
    </source>
</evidence>
<dbReference type="STRING" id="1513793.SAMN06296036_121120"/>
<dbReference type="PROSITE" id="PS50110">
    <property type="entry name" value="RESPONSE_REGULATORY"/>
    <property type="match status" value="1"/>
</dbReference>
<feature type="coiled-coil region" evidence="13">
    <location>
        <begin position="3"/>
        <end position="30"/>
    </location>
</feature>
<dbReference type="InterPro" id="IPR036641">
    <property type="entry name" value="HPT_dom_sf"/>
</dbReference>
<evidence type="ECO:0000256" key="12">
    <source>
        <dbReference type="PROSITE-ProRule" id="PRU00169"/>
    </source>
</evidence>
<evidence type="ECO:0000259" key="15">
    <source>
        <dbReference type="PROSITE" id="PS50109"/>
    </source>
</evidence>
<dbReference type="InterPro" id="IPR005467">
    <property type="entry name" value="His_kinase_dom"/>
</dbReference>
<dbReference type="EC" id="2.7.13.3" evidence="3"/>
<dbReference type="SMART" id="SM00448">
    <property type="entry name" value="REC"/>
    <property type="match status" value="1"/>
</dbReference>
<feature type="domain" description="Response regulatory" evidence="16">
    <location>
        <begin position="439"/>
        <end position="557"/>
    </location>
</feature>
<dbReference type="SMART" id="SM00091">
    <property type="entry name" value="PAS"/>
    <property type="match status" value="1"/>
</dbReference>
<dbReference type="CDD" id="cd00082">
    <property type="entry name" value="HisKA"/>
    <property type="match status" value="1"/>
</dbReference>
<keyword evidence="13" id="KW-0175">Coiled coil</keyword>
<feature type="region of interest" description="Disordered" evidence="14">
    <location>
        <begin position="563"/>
        <end position="589"/>
    </location>
</feature>
<dbReference type="GO" id="GO:0000155">
    <property type="term" value="F:phosphorelay sensor kinase activity"/>
    <property type="evidence" value="ECO:0007669"/>
    <property type="project" value="InterPro"/>
</dbReference>
<evidence type="ECO:0000256" key="13">
    <source>
        <dbReference type="SAM" id="Coils"/>
    </source>
</evidence>
<dbReference type="InterPro" id="IPR003661">
    <property type="entry name" value="HisK_dim/P_dom"/>
</dbReference>
<dbReference type="SMART" id="SM00387">
    <property type="entry name" value="HATPase_c"/>
    <property type="match status" value="1"/>
</dbReference>
<proteinExistence type="predicted"/>
<feature type="domain" description="PAS" evidence="17">
    <location>
        <begin position="41"/>
        <end position="92"/>
    </location>
</feature>
<comment type="subcellular location">
    <subcellularLocation>
        <location evidence="2">Cell membrane</location>
        <topology evidence="2">Multi-pass membrane protein</topology>
    </subcellularLocation>
</comment>
<keyword evidence="11" id="KW-0472">Membrane</keyword>
<evidence type="ECO:0000256" key="10">
    <source>
        <dbReference type="ARBA" id="ARBA00023012"/>
    </source>
</evidence>
<dbReference type="InterPro" id="IPR035965">
    <property type="entry name" value="PAS-like_dom_sf"/>
</dbReference>
<evidence type="ECO:0000256" key="4">
    <source>
        <dbReference type="ARBA" id="ARBA00022475"/>
    </source>
</evidence>
<evidence type="ECO:0000256" key="11">
    <source>
        <dbReference type="ARBA" id="ARBA00023136"/>
    </source>
</evidence>
<evidence type="ECO:0000313" key="19">
    <source>
        <dbReference type="Proteomes" id="UP000192907"/>
    </source>
</evidence>
<dbReference type="RefSeq" id="WP_132323236.1">
    <property type="nucleotide sequence ID" value="NZ_FWZT01000021.1"/>
</dbReference>
<evidence type="ECO:0000259" key="16">
    <source>
        <dbReference type="PROSITE" id="PS50110"/>
    </source>
</evidence>
<evidence type="ECO:0000256" key="5">
    <source>
        <dbReference type="ARBA" id="ARBA00022553"/>
    </source>
</evidence>
<keyword evidence="8" id="KW-0067">ATP-binding</keyword>
<keyword evidence="7" id="KW-0547">Nucleotide-binding</keyword>
<dbReference type="InterPro" id="IPR004358">
    <property type="entry name" value="Sig_transdc_His_kin-like_C"/>
</dbReference>
<protein>
    <recommendedName>
        <fullName evidence="3">histidine kinase</fullName>
        <ecNumber evidence="3">2.7.13.3</ecNumber>
    </recommendedName>
</protein>
<evidence type="ECO:0000256" key="1">
    <source>
        <dbReference type="ARBA" id="ARBA00000085"/>
    </source>
</evidence>
<keyword evidence="6" id="KW-0812">Transmembrane</keyword>
<dbReference type="Gene3D" id="1.20.120.160">
    <property type="entry name" value="HPT domain"/>
    <property type="match status" value="1"/>
</dbReference>
<dbReference type="PRINTS" id="PR00344">
    <property type="entry name" value="BCTRLSENSOR"/>
</dbReference>
<dbReference type="Gene3D" id="3.40.50.2300">
    <property type="match status" value="1"/>
</dbReference>
<keyword evidence="19" id="KW-1185">Reference proteome</keyword>
<dbReference type="OrthoDB" id="5563233at2"/>
<dbReference type="Gene3D" id="1.10.287.130">
    <property type="match status" value="1"/>
</dbReference>
<dbReference type="InterPro" id="IPR003594">
    <property type="entry name" value="HATPase_dom"/>
</dbReference>